<dbReference type="PANTHER" id="PTHR18895:SF74">
    <property type="entry name" value="MTRF1L RELEASE FACTOR GLUTAMINE METHYLTRANSFERASE"/>
    <property type="match status" value="1"/>
</dbReference>
<accession>A0A1S2L0R0</accession>
<dbReference type="PROSITE" id="PS00092">
    <property type="entry name" value="N6_MTASE"/>
    <property type="match status" value="1"/>
</dbReference>
<feature type="binding site" evidence="5">
    <location>
        <begin position="122"/>
        <end position="126"/>
    </location>
    <ligand>
        <name>S-adenosyl-L-methionine</name>
        <dbReference type="ChEBI" id="CHEBI:59789"/>
    </ligand>
</feature>
<dbReference type="GO" id="GO:0102559">
    <property type="term" value="F:peptide chain release factor N(5)-glutamine methyltransferase activity"/>
    <property type="evidence" value="ECO:0007669"/>
    <property type="project" value="UniProtKB-EC"/>
</dbReference>
<reference evidence="9 10" key="3">
    <citation type="journal article" date="2019" name="Int. J. Syst. Evol. Microbiol.">
        <title>Anaerobacillus isosaccharinicus sp. nov., an alkaliphilic bacterium which degrades isosaccharinic acid.</title>
        <authorList>
            <person name="Bassil N.M."/>
            <person name="Lloyd J.R."/>
        </authorList>
    </citation>
    <scope>NUCLEOTIDE SEQUENCE [LARGE SCALE GENOMIC DNA]</scope>
    <source>
        <strain evidence="9 10">NB2006</strain>
    </source>
</reference>
<evidence type="ECO:0000259" key="7">
    <source>
        <dbReference type="Pfam" id="PF17827"/>
    </source>
</evidence>
<dbReference type="GO" id="GO:0032259">
    <property type="term" value="P:methylation"/>
    <property type="evidence" value="ECO:0007669"/>
    <property type="project" value="UniProtKB-KW"/>
</dbReference>
<comment type="catalytic activity">
    <reaction evidence="4 5">
        <text>L-glutaminyl-[peptide chain release factor] + S-adenosyl-L-methionine = N(5)-methyl-L-glutaminyl-[peptide chain release factor] + S-adenosyl-L-homocysteine + H(+)</text>
        <dbReference type="Rhea" id="RHEA:42896"/>
        <dbReference type="Rhea" id="RHEA-COMP:10271"/>
        <dbReference type="Rhea" id="RHEA-COMP:10272"/>
        <dbReference type="ChEBI" id="CHEBI:15378"/>
        <dbReference type="ChEBI" id="CHEBI:30011"/>
        <dbReference type="ChEBI" id="CHEBI:57856"/>
        <dbReference type="ChEBI" id="CHEBI:59789"/>
        <dbReference type="ChEBI" id="CHEBI:61891"/>
        <dbReference type="EC" id="2.1.1.297"/>
    </reaction>
</comment>
<reference evidence="9" key="4">
    <citation type="submission" date="2020-10" db="EMBL/GenBank/DDBJ databases">
        <authorList>
            <person name="Bassil N.M."/>
            <person name="Lloyd J.R."/>
        </authorList>
    </citation>
    <scope>NUCLEOTIDE SEQUENCE</scope>
    <source>
        <strain evidence="9">NB2006</strain>
    </source>
</reference>
<feature type="binding site" evidence="5">
    <location>
        <position position="145"/>
    </location>
    <ligand>
        <name>S-adenosyl-L-methionine</name>
        <dbReference type="ChEBI" id="CHEBI:59789"/>
    </ligand>
</feature>
<dbReference type="NCBIfam" id="TIGR03534">
    <property type="entry name" value="RF_mod_PrmC"/>
    <property type="match status" value="1"/>
</dbReference>
<evidence type="ECO:0000256" key="5">
    <source>
        <dbReference type="HAMAP-Rule" id="MF_02126"/>
    </source>
</evidence>
<dbReference type="SUPFAM" id="SSF53335">
    <property type="entry name" value="S-adenosyl-L-methionine-dependent methyltransferases"/>
    <property type="match status" value="1"/>
</dbReference>
<dbReference type="InterPro" id="IPR050320">
    <property type="entry name" value="N5-glutamine_MTase"/>
</dbReference>
<evidence type="ECO:0000256" key="3">
    <source>
        <dbReference type="ARBA" id="ARBA00022691"/>
    </source>
</evidence>
<evidence type="ECO:0000313" key="10">
    <source>
        <dbReference type="Proteomes" id="UP000180175"/>
    </source>
</evidence>
<feature type="binding site" evidence="5">
    <location>
        <position position="189"/>
    </location>
    <ligand>
        <name>S-adenosyl-L-methionine</name>
        <dbReference type="ChEBI" id="CHEBI:59789"/>
    </ligand>
</feature>
<feature type="binding site" evidence="5">
    <location>
        <begin position="189"/>
        <end position="192"/>
    </location>
    <ligand>
        <name>substrate</name>
    </ligand>
</feature>
<dbReference type="Pfam" id="PF17827">
    <property type="entry name" value="PrmC_N"/>
    <property type="match status" value="1"/>
</dbReference>
<dbReference type="EC" id="2.1.1.297" evidence="5"/>
<dbReference type="Gene3D" id="1.10.8.10">
    <property type="entry name" value="DNA helicase RuvA subunit, C-terminal domain"/>
    <property type="match status" value="1"/>
</dbReference>
<keyword evidence="3 5" id="KW-0949">S-adenosyl-L-methionine</keyword>
<dbReference type="GO" id="GO:0003676">
    <property type="term" value="F:nucleic acid binding"/>
    <property type="evidence" value="ECO:0007669"/>
    <property type="project" value="InterPro"/>
</dbReference>
<sequence>MKIFEALRWASSFLTENELEHPIAEILLKHYLEIDRAKLFSMLQDELPLDVEKAFKDALNRVAEGTPVQHITGVEDFYGRQFVVNEHVLIPRPETEELVQGLLQRISKVFSDQSSISVVDIGTGSGAIAISLSLENSKLSVATVDISPEATMVAMKNAQRLAANVQFLEGDLLQPLIEQKKKVDVVVSNPPYISEADFHLLAKNVRDHEPTLALVGGISGYELYEKLIAQIPLVLNEKGIIAFEVGAGQSKQVEALIKSQFPKAHTEIVFDINGKDRMVFATLM</sequence>
<dbReference type="EMBL" id="CP063356">
    <property type="protein sequence ID" value="QOY38512.1"/>
    <property type="molecule type" value="Genomic_DNA"/>
</dbReference>
<dbReference type="InterPro" id="IPR029063">
    <property type="entry name" value="SAM-dependent_MTases_sf"/>
</dbReference>
<keyword evidence="1 5" id="KW-0489">Methyltransferase</keyword>
<dbReference type="Proteomes" id="UP000180175">
    <property type="component" value="Chromosome"/>
</dbReference>
<dbReference type="OrthoDB" id="9800643at2"/>
<dbReference type="CDD" id="cd02440">
    <property type="entry name" value="AdoMet_MTases"/>
    <property type="match status" value="1"/>
</dbReference>
<protein>
    <recommendedName>
        <fullName evidence="5">Release factor glutamine methyltransferase</fullName>
        <shortName evidence="5">RF MTase</shortName>
        <ecNumber evidence="5">2.1.1.297</ecNumber>
    </recommendedName>
    <alternativeName>
        <fullName evidence="5">N5-glutamine methyltransferase PrmC</fullName>
    </alternativeName>
    <alternativeName>
        <fullName evidence="5">Protein-(glutamine-N5) MTase PrmC</fullName>
    </alternativeName>
    <alternativeName>
        <fullName evidence="5">Protein-glutamine N-methyltransferase PrmC</fullName>
    </alternativeName>
</protein>
<reference evidence="9 10" key="2">
    <citation type="journal article" date="2017" name="Genome Announc.">
        <title>Draft Genome Sequences of Four Alkaliphilic Bacteria Belonging to the Anaerobacillus Genus.</title>
        <authorList>
            <person name="Bassil N.M."/>
            <person name="Lloyd J.R."/>
        </authorList>
    </citation>
    <scope>NUCLEOTIDE SEQUENCE [LARGE SCALE GENOMIC DNA]</scope>
    <source>
        <strain evidence="9 10">NB2006</strain>
    </source>
</reference>
<dbReference type="RefSeq" id="WP_071319041.1">
    <property type="nucleotide sequence ID" value="NZ_CP063356.2"/>
</dbReference>
<dbReference type="Pfam" id="PF05175">
    <property type="entry name" value="MTS"/>
    <property type="match status" value="1"/>
</dbReference>
<comment type="similarity">
    <text evidence="5">Belongs to the protein N5-glutamine methyltransferase family. PrmC subfamily.</text>
</comment>
<dbReference type="KEGG" id="aia:AWH56_006385"/>
<evidence type="ECO:0000256" key="4">
    <source>
        <dbReference type="ARBA" id="ARBA00048391"/>
    </source>
</evidence>
<dbReference type="EMBL" id="LQXD01000187">
    <property type="protein sequence ID" value="OIJ05940.1"/>
    <property type="molecule type" value="Genomic_DNA"/>
</dbReference>
<comment type="function">
    <text evidence="5">Methylates the class 1 translation termination release factors RF1/PrfA and RF2/PrfB on the glutamine residue of the universally conserved GGQ motif.</text>
</comment>
<evidence type="ECO:0000313" key="9">
    <source>
        <dbReference type="EMBL" id="QOY38512.1"/>
    </source>
</evidence>
<evidence type="ECO:0000256" key="1">
    <source>
        <dbReference type="ARBA" id="ARBA00022603"/>
    </source>
</evidence>
<dbReference type="InterPro" id="IPR004556">
    <property type="entry name" value="HemK-like"/>
</dbReference>
<keyword evidence="2 5" id="KW-0808">Transferase</keyword>
<dbReference type="AlphaFoldDB" id="A0A1S2L0R0"/>
<organism evidence="8 10">
    <name type="scientific">Anaerobacillus isosaccharinicus</name>
    <dbReference type="NCBI Taxonomy" id="1532552"/>
    <lineage>
        <taxon>Bacteria</taxon>
        <taxon>Bacillati</taxon>
        <taxon>Bacillota</taxon>
        <taxon>Bacilli</taxon>
        <taxon>Bacillales</taxon>
        <taxon>Bacillaceae</taxon>
        <taxon>Anaerobacillus</taxon>
    </lineage>
</organism>
<evidence type="ECO:0000256" key="2">
    <source>
        <dbReference type="ARBA" id="ARBA00022679"/>
    </source>
</evidence>
<keyword evidence="10" id="KW-1185">Reference proteome</keyword>
<dbReference type="InterPro" id="IPR007848">
    <property type="entry name" value="Small_mtfrase_dom"/>
</dbReference>
<reference evidence="8 10" key="1">
    <citation type="submission" date="2016-10" db="EMBL/GenBank/DDBJ databases">
        <title>Draft genome sequences of four alkaliphilic bacteria belonging to the Anaerobacillus genus.</title>
        <authorList>
            <person name="Bassil N.M."/>
            <person name="Lloyd J.R."/>
        </authorList>
    </citation>
    <scope>NUCLEOTIDE SEQUENCE [LARGE SCALE GENOMIC DNA]</scope>
    <source>
        <strain evidence="8 10">NB2006</strain>
    </source>
</reference>
<dbReference type="HAMAP" id="MF_02126">
    <property type="entry name" value="RF_methyltr_PrmC"/>
    <property type="match status" value="1"/>
</dbReference>
<dbReference type="Gene3D" id="3.40.50.150">
    <property type="entry name" value="Vaccinia Virus protein VP39"/>
    <property type="match status" value="1"/>
</dbReference>
<dbReference type="InterPro" id="IPR002052">
    <property type="entry name" value="DNA_methylase_N6_adenine_CS"/>
</dbReference>
<feature type="domain" description="Methyltransferase small" evidence="6">
    <location>
        <begin position="110"/>
        <end position="197"/>
    </location>
</feature>
<evidence type="ECO:0000313" key="8">
    <source>
        <dbReference type="EMBL" id="OIJ05940.1"/>
    </source>
</evidence>
<gene>
    <name evidence="5 9" type="primary">prmC</name>
    <name evidence="9" type="ORF">AWH56_006385</name>
    <name evidence="8" type="ORF">AWH56_21650</name>
</gene>
<dbReference type="InterPro" id="IPR019874">
    <property type="entry name" value="RF_methyltr_PrmC"/>
</dbReference>
<dbReference type="NCBIfam" id="TIGR00536">
    <property type="entry name" value="hemK_fam"/>
    <property type="match status" value="1"/>
</dbReference>
<evidence type="ECO:0000259" key="6">
    <source>
        <dbReference type="Pfam" id="PF05175"/>
    </source>
</evidence>
<proteinExistence type="inferred from homology"/>
<feature type="domain" description="Release factor glutamine methyltransferase N-terminal" evidence="7">
    <location>
        <begin position="5"/>
        <end position="73"/>
    </location>
</feature>
<dbReference type="PANTHER" id="PTHR18895">
    <property type="entry name" value="HEMK METHYLTRANSFERASE"/>
    <property type="match status" value="1"/>
</dbReference>
<name>A0A1S2L0R0_9BACI</name>
<comment type="caution">
    <text evidence="5">Lacks conserved residue(s) required for the propagation of feature annotation.</text>
</comment>
<dbReference type="InterPro" id="IPR040758">
    <property type="entry name" value="PrmC_N"/>
</dbReference>